<accession>A0ABD6CED6</accession>
<organism evidence="2 3">
    <name type="scientific">Halorientalis brevis</name>
    <dbReference type="NCBI Taxonomy" id="1126241"/>
    <lineage>
        <taxon>Archaea</taxon>
        <taxon>Methanobacteriati</taxon>
        <taxon>Methanobacteriota</taxon>
        <taxon>Stenosarchaea group</taxon>
        <taxon>Halobacteria</taxon>
        <taxon>Halobacteriales</taxon>
        <taxon>Haloarculaceae</taxon>
        <taxon>Halorientalis</taxon>
    </lineage>
</organism>
<sequence>MHGNSITAVLESFGVSETARRADVRAGGGHGDVVQGRPNTSTYRWT</sequence>
<comment type="caution">
    <text evidence="2">The sequence shown here is derived from an EMBL/GenBank/DDBJ whole genome shotgun (WGS) entry which is preliminary data.</text>
</comment>
<dbReference type="EMBL" id="JBHUDJ010000006">
    <property type="protein sequence ID" value="MFD1587719.1"/>
    <property type="molecule type" value="Genomic_DNA"/>
</dbReference>
<proteinExistence type="predicted"/>
<protein>
    <submittedName>
        <fullName evidence="2">Uncharacterized protein</fullName>
    </submittedName>
</protein>
<feature type="region of interest" description="Disordered" evidence="1">
    <location>
        <begin position="23"/>
        <end position="46"/>
    </location>
</feature>
<reference evidence="2 3" key="1">
    <citation type="journal article" date="2019" name="Int. J. Syst. Evol. Microbiol.">
        <title>The Global Catalogue of Microorganisms (GCM) 10K type strain sequencing project: providing services to taxonomists for standard genome sequencing and annotation.</title>
        <authorList>
            <consortium name="The Broad Institute Genomics Platform"/>
            <consortium name="The Broad Institute Genome Sequencing Center for Infectious Disease"/>
            <person name="Wu L."/>
            <person name="Ma J."/>
        </authorList>
    </citation>
    <scope>NUCLEOTIDE SEQUENCE [LARGE SCALE GENOMIC DNA]</scope>
    <source>
        <strain evidence="2 3">CGMCC 1.12125</strain>
    </source>
</reference>
<gene>
    <name evidence="2" type="ORF">ACFR9U_12055</name>
</gene>
<evidence type="ECO:0000313" key="2">
    <source>
        <dbReference type="EMBL" id="MFD1587719.1"/>
    </source>
</evidence>
<evidence type="ECO:0000256" key="1">
    <source>
        <dbReference type="SAM" id="MobiDB-lite"/>
    </source>
</evidence>
<evidence type="ECO:0000313" key="3">
    <source>
        <dbReference type="Proteomes" id="UP001597119"/>
    </source>
</evidence>
<feature type="compositionally biased region" description="Polar residues" evidence="1">
    <location>
        <begin position="37"/>
        <end position="46"/>
    </location>
</feature>
<dbReference type="AlphaFoldDB" id="A0ABD6CED6"/>
<dbReference type="Proteomes" id="UP001597119">
    <property type="component" value="Unassembled WGS sequence"/>
</dbReference>
<dbReference type="RefSeq" id="WP_247380767.1">
    <property type="nucleotide sequence ID" value="NZ_JALLGV010000008.1"/>
</dbReference>
<keyword evidence="3" id="KW-1185">Reference proteome</keyword>
<name>A0ABD6CED6_9EURY</name>